<keyword evidence="2" id="KW-0285">Flavoprotein</keyword>
<dbReference type="GO" id="GO:0010181">
    <property type="term" value="F:FMN binding"/>
    <property type="evidence" value="ECO:0007669"/>
    <property type="project" value="InterPro"/>
</dbReference>
<comment type="caution">
    <text evidence="5">The sequence shown here is derived from an EMBL/GenBank/DDBJ whole genome shotgun (WGS) entry which is preliminary data.</text>
</comment>
<dbReference type="SUPFAM" id="SSF50475">
    <property type="entry name" value="FMN-binding split barrel"/>
    <property type="match status" value="1"/>
</dbReference>
<dbReference type="InterPro" id="IPR012349">
    <property type="entry name" value="Split_barrel_FMN-bd"/>
</dbReference>
<evidence type="ECO:0000256" key="2">
    <source>
        <dbReference type="ARBA" id="ARBA00022630"/>
    </source>
</evidence>
<dbReference type="PANTHER" id="PTHR43567">
    <property type="entry name" value="FLAVOREDOXIN-RELATED-RELATED"/>
    <property type="match status" value="1"/>
</dbReference>
<dbReference type="InterPro" id="IPR052174">
    <property type="entry name" value="Flavoredoxin"/>
</dbReference>
<dbReference type="PANTHER" id="PTHR43567:SF1">
    <property type="entry name" value="FLAVOREDOXIN"/>
    <property type="match status" value="1"/>
</dbReference>
<name>A0A0F9QK65_9ZZZZ</name>
<dbReference type="Gene3D" id="2.30.110.10">
    <property type="entry name" value="Electron Transport, Fmn-binding Protein, Chain A"/>
    <property type="match status" value="1"/>
</dbReference>
<dbReference type="InterPro" id="IPR002563">
    <property type="entry name" value="Flavin_Rdtase-like_dom"/>
</dbReference>
<sequence>MEEQRLKDIMANINSELVIVTTRLEEKINGQAVAWFTQASMNPTMVAIGLASDTYTNSLITKSNIFAVNFVPAGRSDLIEFFGYNSGRDIDKFADFEYDVLSSGNPLLKDSAAFLDCTVVREINLGDHDFFVGEVIDGGYTSLKWLETKDFKPEAA</sequence>
<protein>
    <recommendedName>
        <fullName evidence="4">Flavin reductase like domain-containing protein</fullName>
    </recommendedName>
</protein>
<reference evidence="5" key="1">
    <citation type="journal article" date="2015" name="Nature">
        <title>Complex archaea that bridge the gap between prokaryotes and eukaryotes.</title>
        <authorList>
            <person name="Spang A."/>
            <person name="Saw J.H."/>
            <person name="Jorgensen S.L."/>
            <person name="Zaremba-Niedzwiedzka K."/>
            <person name="Martijn J."/>
            <person name="Lind A.E."/>
            <person name="van Eijk R."/>
            <person name="Schleper C."/>
            <person name="Guy L."/>
            <person name="Ettema T.J."/>
        </authorList>
    </citation>
    <scope>NUCLEOTIDE SEQUENCE</scope>
</reference>
<comment type="similarity">
    <text evidence="3">Belongs to the flavoredoxin family.</text>
</comment>
<proteinExistence type="inferred from homology"/>
<feature type="domain" description="Flavin reductase like" evidence="4">
    <location>
        <begin position="10"/>
        <end position="152"/>
    </location>
</feature>
<dbReference type="EMBL" id="LAZR01003910">
    <property type="protein sequence ID" value="KKN13561.1"/>
    <property type="molecule type" value="Genomic_DNA"/>
</dbReference>
<organism evidence="5">
    <name type="scientific">marine sediment metagenome</name>
    <dbReference type="NCBI Taxonomy" id="412755"/>
    <lineage>
        <taxon>unclassified sequences</taxon>
        <taxon>metagenomes</taxon>
        <taxon>ecological metagenomes</taxon>
    </lineage>
</organism>
<dbReference type="AlphaFoldDB" id="A0A0F9QK65"/>
<dbReference type="Pfam" id="PF01613">
    <property type="entry name" value="Flavin_Reduct"/>
    <property type="match status" value="1"/>
</dbReference>
<comment type="cofactor">
    <cofactor evidence="1">
        <name>FMN</name>
        <dbReference type="ChEBI" id="CHEBI:58210"/>
    </cofactor>
</comment>
<evidence type="ECO:0000256" key="3">
    <source>
        <dbReference type="ARBA" id="ARBA00038054"/>
    </source>
</evidence>
<gene>
    <name evidence="5" type="ORF">LCGC14_1005120</name>
</gene>
<accession>A0A0F9QK65</accession>
<evidence type="ECO:0000256" key="1">
    <source>
        <dbReference type="ARBA" id="ARBA00001917"/>
    </source>
</evidence>
<dbReference type="SMART" id="SM00903">
    <property type="entry name" value="Flavin_Reduct"/>
    <property type="match status" value="1"/>
</dbReference>
<evidence type="ECO:0000259" key="4">
    <source>
        <dbReference type="SMART" id="SM00903"/>
    </source>
</evidence>
<evidence type="ECO:0000313" key="5">
    <source>
        <dbReference type="EMBL" id="KKN13561.1"/>
    </source>
</evidence>